<protein>
    <recommendedName>
        <fullName evidence="2">Beta-lactamase-related domain-containing protein</fullName>
    </recommendedName>
</protein>
<dbReference type="RefSeq" id="WP_102843112.1">
    <property type="nucleotide sequence ID" value="NZ_PDZR01000006.1"/>
</dbReference>
<accession>A0A2J7TIB3</accession>
<reference evidence="3 4" key="1">
    <citation type="submission" date="2017-10" db="EMBL/GenBank/DDBJ databases">
        <title>Genome announcement of Methylocella silvestris TVC from permafrost.</title>
        <authorList>
            <person name="Wang J."/>
            <person name="Geng K."/>
            <person name="Ul-Haque F."/>
            <person name="Crombie A.T."/>
            <person name="Street L.E."/>
            <person name="Wookey P.A."/>
            <person name="Murrell J.C."/>
            <person name="Pratscher J."/>
        </authorList>
    </citation>
    <scope>NUCLEOTIDE SEQUENCE [LARGE SCALE GENOMIC DNA]</scope>
    <source>
        <strain evidence="3 4">TVC</strain>
    </source>
</reference>
<comment type="similarity">
    <text evidence="1">Belongs to the beta-lactamase family.</text>
</comment>
<dbReference type="PANTHER" id="PTHR22935:SF95">
    <property type="entry name" value="BETA-LACTAMASE-LIKE 1-RELATED"/>
    <property type="match status" value="1"/>
</dbReference>
<dbReference type="Gene3D" id="3.40.710.10">
    <property type="entry name" value="DD-peptidase/beta-lactamase superfamily"/>
    <property type="match status" value="1"/>
</dbReference>
<evidence type="ECO:0000259" key="2">
    <source>
        <dbReference type="Pfam" id="PF00144"/>
    </source>
</evidence>
<evidence type="ECO:0000313" key="3">
    <source>
        <dbReference type="EMBL" id="PNG26515.1"/>
    </source>
</evidence>
<evidence type="ECO:0000313" key="4">
    <source>
        <dbReference type="Proteomes" id="UP000236286"/>
    </source>
</evidence>
<gene>
    <name evidence="3" type="ORF">CR492_07410</name>
</gene>
<dbReference type="OrthoDB" id="5377431at2"/>
<dbReference type="Proteomes" id="UP000236286">
    <property type="component" value="Unassembled WGS sequence"/>
</dbReference>
<dbReference type="InterPro" id="IPR012338">
    <property type="entry name" value="Beta-lactam/transpept-like"/>
</dbReference>
<dbReference type="AlphaFoldDB" id="A0A2J7TIB3"/>
<dbReference type="Pfam" id="PF00144">
    <property type="entry name" value="Beta-lactamase"/>
    <property type="match status" value="1"/>
</dbReference>
<proteinExistence type="inferred from homology"/>
<name>A0A2J7TIB3_METSI</name>
<dbReference type="SUPFAM" id="SSF56601">
    <property type="entry name" value="beta-lactamase/transpeptidase-like"/>
    <property type="match status" value="1"/>
</dbReference>
<feature type="domain" description="Beta-lactamase-related" evidence="2">
    <location>
        <begin position="54"/>
        <end position="345"/>
    </location>
</feature>
<organism evidence="3 4">
    <name type="scientific">Methylocella silvestris</name>
    <dbReference type="NCBI Taxonomy" id="199596"/>
    <lineage>
        <taxon>Bacteria</taxon>
        <taxon>Pseudomonadati</taxon>
        <taxon>Pseudomonadota</taxon>
        <taxon>Alphaproteobacteria</taxon>
        <taxon>Hyphomicrobiales</taxon>
        <taxon>Beijerinckiaceae</taxon>
        <taxon>Methylocella</taxon>
    </lineage>
</organism>
<dbReference type="EMBL" id="PDZR01000006">
    <property type="protein sequence ID" value="PNG26515.1"/>
    <property type="molecule type" value="Genomic_DNA"/>
</dbReference>
<comment type="caution">
    <text evidence="3">The sequence shown here is derived from an EMBL/GenBank/DDBJ whole genome shotgun (WGS) entry which is preliminary data.</text>
</comment>
<dbReference type="InterPro" id="IPR001466">
    <property type="entry name" value="Beta-lactam-related"/>
</dbReference>
<evidence type="ECO:0000256" key="1">
    <source>
        <dbReference type="ARBA" id="ARBA00038473"/>
    </source>
</evidence>
<dbReference type="InterPro" id="IPR051478">
    <property type="entry name" value="Beta-lactamase-like_AB/R"/>
</dbReference>
<sequence>MPEPSRSDILNLVKPYFKTQPKGLGIAAGCASPSFPEGRMFFFGNVQNQFGQDLALDPHTPFEIASVSKTFTSTLYAYAIRSGASGETLAKYTAPNGPLPISAKLGAITLDSLMSYSSGLPADNLADPTDLPPFLPQPYSQRAMLSYLNASPPPLAGLNQQYFYSNLGFALMAAVLSGGSLELRTFTDLVAAKLFKPLGLNCCFFDWASLEHLPLGYNYDYSIEPKPPFSAATPGWPLFPAYFGAGGIVASTADILQWLLFNMGLVSNALSTTLAATQSSATTVKWGDQSLGLGWFLSPAAGNFPATVWKDGDLEGFRSYIAFAASDQPGVVASDAGAFVLINALGVTVDQTSSGPDLAVALTNDIINLILGQSIPKDKSSYPGTLRGRSRLVTPR</sequence>
<dbReference type="PANTHER" id="PTHR22935">
    <property type="entry name" value="PENICILLIN-BINDING PROTEIN"/>
    <property type="match status" value="1"/>
</dbReference>